<accession>G5JUG7</accession>
<keyword evidence="3" id="KW-1185">Reference proteome</keyword>
<dbReference type="GO" id="GO:0005524">
    <property type="term" value="F:ATP binding"/>
    <property type="evidence" value="ECO:0007669"/>
    <property type="project" value="UniProtKB-KW"/>
</dbReference>
<gene>
    <name evidence="2" type="ORF">STRMA_0790</name>
</gene>
<feature type="transmembrane region" description="Helical" evidence="1">
    <location>
        <begin position="159"/>
        <end position="185"/>
    </location>
</feature>
<keyword evidence="2" id="KW-0067">ATP-binding</keyword>
<feature type="transmembrane region" description="Helical" evidence="1">
    <location>
        <begin position="12"/>
        <end position="37"/>
    </location>
</feature>
<dbReference type="Proteomes" id="UP000003573">
    <property type="component" value="Unassembled WGS sequence"/>
</dbReference>
<dbReference type="eggNOG" id="COG1131">
    <property type="taxonomic scope" value="Bacteria"/>
</dbReference>
<feature type="transmembrane region" description="Helical" evidence="1">
    <location>
        <begin position="237"/>
        <end position="259"/>
    </location>
</feature>
<dbReference type="AlphaFoldDB" id="G5JUG7"/>
<evidence type="ECO:0000313" key="3">
    <source>
        <dbReference type="Proteomes" id="UP000003573"/>
    </source>
</evidence>
<evidence type="ECO:0000313" key="2">
    <source>
        <dbReference type="EMBL" id="EHJ53276.1"/>
    </source>
</evidence>
<reference evidence="2 3" key="1">
    <citation type="journal article" date="2014" name="Int. J. Syst. Evol. Microbiol.">
        <title>Phylogenomics and the dynamic genome evolution of the genus Streptococcus.</title>
        <authorList>
            <consortium name="The Broad Institute Genome Sequencing Platform"/>
            <person name="Richards V.P."/>
            <person name="Palmer S.R."/>
            <person name="Pavinski Bitar P.D."/>
            <person name="Qin X."/>
            <person name="Weinstock G.M."/>
            <person name="Highlander S.K."/>
            <person name="Town C.D."/>
            <person name="Burne R.A."/>
            <person name="Stanhope M.J."/>
        </authorList>
    </citation>
    <scope>NUCLEOTIDE SEQUENCE [LARGE SCALE GENOMIC DNA]</scope>
    <source>
        <strain evidence="2 3">NCTC 11558</strain>
    </source>
</reference>
<protein>
    <submittedName>
        <fullName evidence="2">ABC transporter, ATP-binding family protein</fullName>
    </submittedName>
</protein>
<proteinExistence type="predicted"/>
<feature type="transmembrane region" description="Helical" evidence="1">
    <location>
        <begin position="197"/>
        <end position="217"/>
    </location>
</feature>
<keyword evidence="1" id="KW-0472">Membrane</keyword>
<sequence>MFGKLLKYEFKSVGSWFFGLYGLAIALSLFLGIWLRFNITFSGSSDYRADFNSNVQGVFASLLFSLLLAVFITIFIATLLLIIRRFYNNIFGREGYLTLTLPVSTHNILLSKLAAALIWIICSCFVSLFSVFLLVAPWLGSALRSHYLSNGLSDLFNTLFNPASFLVSLSLLVSIISCILGIYFAASLGQLFLDNRILFAIVFYFLISIICSSLDFLLGSNGNSIDIVSSTNGYYHLTVKIMIHIIYSLFFYFGTHYIIKNKLNIQ</sequence>
<dbReference type="EMBL" id="AEUW02000001">
    <property type="protein sequence ID" value="EHJ53276.1"/>
    <property type="molecule type" value="Genomic_DNA"/>
</dbReference>
<feature type="transmembrane region" description="Helical" evidence="1">
    <location>
        <begin position="57"/>
        <end position="83"/>
    </location>
</feature>
<name>G5JUG7_9STRE</name>
<organism evidence="2 3">
    <name type="scientific">Streptococcus macacae NCTC 11558</name>
    <dbReference type="NCBI Taxonomy" id="764298"/>
    <lineage>
        <taxon>Bacteria</taxon>
        <taxon>Bacillati</taxon>
        <taxon>Bacillota</taxon>
        <taxon>Bacilli</taxon>
        <taxon>Lactobacillales</taxon>
        <taxon>Streptococcaceae</taxon>
        <taxon>Streptococcus</taxon>
    </lineage>
</organism>
<keyword evidence="1" id="KW-1133">Transmembrane helix</keyword>
<dbReference type="RefSeq" id="WP_003082275.1">
    <property type="nucleotide sequence ID" value="NZ_AEUW02000001.1"/>
</dbReference>
<dbReference type="OrthoDB" id="9816138at2"/>
<evidence type="ECO:0000256" key="1">
    <source>
        <dbReference type="SAM" id="Phobius"/>
    </source>
</evidence>
<dbReference type="STRING" id="764298.STRMA_0790"/>
<keyword evidence="2" id="KW-0547">Nucleotide-binding</keyword>
<comment type="caution">
    <text evidence="2">The sequence shown here is derived from an EMBL/GenBank/DDBJ whole genome shotgun (WGS) entry which is preliminary data.</text>
</comment>
<keyword evidence="1" id="KW-0812">Transmembrane</keyword>
<feature type="transmembrane region" description="Helical" evidence="1">
    <location>
        <begin position="116"/>
        <end position="139"/>
    </location>
</feature>